<proteinExistence type="predicted"/>
<organism evidence="1 2">
    <name type="scientific">Rhododendron griersonianum</name>
    <dbReference type="NCBI Taxonomy" id="479676"/>
    <lineage>
        <taxon>Eukaryota</taxon>
        <taxon>Viridiplantae</taxon>
        <taxon>Streptophyta</taxon>
        <taxon>Embryophyta</taxon>
        <taxon>Tracheophyta</taxon>
        <taxon>Spermatophyta</taxon>
        <taxon>Magnoliopsida</taxon>
        <taxon>eudicotyledons</taxon>
        <taxon>Gunneridae</taxon>
        <taxon>Pentapetalae</taxon>
        <taxon>asterids</taxon>
        <taxon>Ericales</taxon>
        <taxon>Ericaceae</taxon>
        <taxon>Ericoideae</taxon>
        <taxon>Rhodoreae</taxon>
        <taxon>Rhododendron</taxon>
    </lineage>
</organism>
<dbReference type="Proteomes" id="UP000823749">
    <property type="component" value="Chromosome 13"/>
</dbReference>
<dbReference type="AlphaFoldDB" id="A0AAV6HUL5"/>
<evidence type="ECO:0000313" key="2">
    <source>
        <dbReference type="Proteomes" id="UP000823749"/>
    </source>
</evidence>
<keyword evidence="2" id="KW-1185">Reference proteome</keyword>
<gene>
    <name evidence="1" type="ORF">RHGRI_038073</name>
</gene>
<dbReference type="EMBL" id="JACTNZ010000013">
    <property type="protein sequence ID" value="KAG5517548.1"/>
    <property type="molecule type" value="Genomic_DNA"/>
</dbReference>
<comment type="caution">
    <text evidence="1">The sequence shown here is derived from an EMBL/GenBank/DDBJ whole genome shotgun (WGS) entry which is preliminary data.</text>
</comment>
<evidence type="ECO:0000313" key="1">
    <source>
        <dbReference type="EMBL" id="KAG5517548.1"/>
    </source>
</evidence>
<accession>A0AAV6HUL5</accession>
<sequence length="97" mass="10715">MAVADGEEFGEDGDRAGNVAAVNTEEDEAVCHGVDGVEVEEVPDILFFSTRVTGCGRRQTALKSTLSSKWYSLTYRSERKNNRHDSHQLINDISHGM</sequence>
<name>A0AAV6HUL5_9ERIC</name>
<reference evidence="1 2" key="1">
    <citation type="submission" date="2020-08" db="EMBL/GenBank/DDBJ databases">
        <title>Plant Genome Project.</title>
        <authorList>
            <person name="Zhang R.-G."/>
        </authorList>
    </citation>
    <scope>NUCLEOTIDE SEQUENCE [LARGE SCALE GENOMIC DNA]</scope>
    <source>
        <strain evidence="1">WSP0</strain>
        <tissue evidence="1">Leaf</tissue>
    </source>
</reference>
<protein>
    <submittedName>
        <fullName evidence="1">Uncharacterized protein</fullName>
    </submittedName>
</protein>